<accession>H3CPV7</accession>
<dbReference type="FunCoup" id="H3CPV7">
    <property type="interactions" value="97"/>
</dbReference>
<dbReference type="InterPro" id="IPR031887">
    <property type="entry name" value="SDCCAG8"/>
</dbReference>
<dbReference type="OMA" id="SQEKMYT"/>
<feature type="compositionally biased region" description="Low complexity" evidence="2">
    <location>
        <begin position="19"/>
        <end position="35"/>
    </location>
</feature>
<dbReference type="GO" id="GO:0043009">
    <property type="term" value="P:chordate embryonic development"/>
    <property type="evidence" value="ECO:0007669"/>
    <property type="project" value="Ensembl"/>
</dbReference>
<reference evidence="3" key="3">
    <citation type="submission" date="2025-09" db="UniProtKB">
        <authorList>
            <consortium name="Ensembl"/>
        </authorList>
    </citation>
    <scope>IDENTIFICATION</scope>
</reference>
<sequence>NAVNQLKSLLLKQGKETTSVSSLSKKLSPSKVQQQERSSIHQSNDLVPMSHNQSEYIQHLEAEVKLCKDELQGMKQRVNVVVVENEKLQAELRSKAADESLRDYTLEFHGNTRPPPPSDLARIHLSSRQHKVNESITANSHTAEHTRWKNELEHLKVIHEAQVENLEFQVISLRKDLSLSQRECEELKVRLGQTEKEAAEALRAGGAPCVSRMCRKCAQLEAATAESHPDEHVQTIGRLKKDYEELLAALCAAKASQQEAQQKERSACLQVKQAVQMVEEAKLCKAQTELQCEQMSRELAQRRQQSEQEHQALLKRLNEARDQGRAEAFKQKEELALTVAKLSRDVAELEGQLDRAQRDKQSLTKQLEESLCKLSSQEQDRNKVCSDLRYQLSQAQMKRDDSERELRELHTKTDREMEKAKQEVERLSSELIGCRQQLEAVQKDGSQWQAKATSLEEQLASAQHQLHLTRQKVAKAERSLDEGMASVTLSAQEKQRELVLLLEQAEAANQQRVAELENLLSSQNSLIKKLKKECSTLVSKLEELTENTRSVLQQAELEKQHLEKTVKSLRERCSSMEDRCVQHGHEHQKLKNRLQQLDRHCQSSAQQVCELLAKQSQLMQERTDFTPEMQNLQLEGKRCSDL</sequence>
<dbReference type="PANTHER" id="PTHR34343:SF1">
    <property type="entry name" value="SEROLOGICALLY DEFINED COLON CANCER ANTIGEN 8"/>
    <property type="match status" value="1"/>
</dbReference>
<dbReference type="HOGENOM" id="CLU_024506_0_0_1"/>
<dbReference type="Proteomes" id="UP000007303">
    <property type="component" value="Unassembled WGS sequence"/>
</dbReference>
<feature type="coiled-coil region" evidence="1">
    <location>
        <begin position="278"/>
        <end position="607"/>
    </location>
</feature>
<dbReference type="STRING" id="99883.ENSTNIP00000010291"/>
<feature type="compositionally biased region" description="Polar residues" evidence="2">
    <location>
        <begin position="36"/>
        <end position="48"/>
    </location>
</feature>
<dbReference type="GO" id="GO:0030010">
    <property type="term" value="P:establishment of cell polarity"/>
    <property type="evidence" value="ECO:0007669"/>
    <property type="project" value="TreeGrafter"/>
</dbReference>
<protein>
    <submittedName>
        <fullName evidence="3">SHH signaling and ciliogenesis regulator sdccag8</fullName>
    </submittedName>
</protein>
<keyword evidence="4" id="KW-1185">Reference proteome</keyword>
<dbReference type="Ensembl" id="ENSTNIT00000010472.1">
    <property type="protein sequence ID" value="ENSTNIP00000010291.1"/>
    <property type="gene ID" value="ENSTNIG00000007482.1"/>
</dbReference>
<name>H3CPV7_TETNG</name>
<dbReference type="GeneTree" id="ENSGT00940000164292"/>
<evidence type="ECO:0000256" key="2">
    <source>
        <dbReference type="SAM" id="MobiDB-lite"/>
    </source>
</evidence>
<feature type="region of interest" description="Disordered" evidence="2">
    <location>
        <begin position="14"/>
        <end position="48"/>
    </location>
</feature>
<keyword evidence="1" id="KW-0175">Coiled coil</keyword>
<evidence type="ECO:0000256" key="1">
    <source>
        <dbReference type="SAM" id="Coils"/>
    </source>
</evidence>
<reference evidence="4" key="1">
    <citation type="journal article" date="2004" name="Nature">
        <title>Genome duplication in the teleost fish Tetraodon nigroviridis reveals the early vertebrate proto-karyotype.</title>
        <authorList>
            <person name="Jaillon O."/>
            <person name="Aury J.-M."/>
            <person name="Brunet F."/>
            <person name="Petit J.-L."/>
            <person name="Stange-Thomann N."/>
            <person name="Mauceli E."/>
            <person name="Bouneau L."/>
            <person name="Fischer C."/>
            <person name="Ozouf-Costaz C."/>
            <person name="Bernot A."/>
            <person name="Nicaud S."/>
            <person name="Jaffe D."/>
            <person name="Fisher S."/>
            <person name="Lutfalla G."/>
            <person name="Dossat C."/>
            <person name="Segurens B."/>
            <person name="Dasilva C."/>
            <person name="Salanoubat M."/>
            <person name="Levy M."/>
            <person name="Boudet N."/>
            <person name="Castellano S."/>
            <person name="Anthouard V."/>
            <person name="Jubin C."/>
            <person name="Castelli V."/>
            <person name="Katinka M."/>
            <person name="Vacherie B."/>
            <person name="Biemont C."/>
            <person name="Skalli Z."/>
            <person name="Cattolico L."/>
            <person name="Poulain J."/>
            <person name="De Berardinis V."/>
            <person name="Cruaud C."/>
            <person name="Duprat S."/>
            <person name="Brottier P."/>
            <person name="Coutanceau J.-P."/>
            <person name="Gouzy J."/>
            <person name="Parra G."/>
            <person name="Lardier G."/>
            <person name="Chapple C."/>
            <person name="McKernan K.J."/>
            <person name="McEwan P."/>
            <person name="Bosak S."/>
            <person name="Kellis M."/>
            <person name="Volff J.-N."/>
            <person name="Guigo R."/>
            <person name="Zody M.C."/>
            <person name="Mesirov J."/>
            <person name="Lindblad-Toh K."/>
            <person name="Birren B."/>
            <person name="Nusbaum C."/>
            <person name="Kahn D."/>
            <person name="Robinson-Rechavi M."/>
            <person name="Laudet V."/>
            <person name="Schachter V."/>
            <person name="Quetier F."/>
            <person name="Saurin W."/>
            <person name="Scarpelli C."/>
            <person name="Wincker P."/>
            <person name="Lander E.S."/>
            <person name="Weissenbach J."/>
            <person name="Roest Crollius H."/>
        </authorList>
    </citation>
    <scope>NUCLEOTIDE SEQUENCE [LARGE SCALE GENOMIC DNA]</scope>
</reference>
<evidence type="ECO:0000313" key="4">
    <source>
        <dbReference type="Proteomes" id="UP000007303"/>
    </source>
</evidence>
<organism evidence="3 4">
    <name type="scientific">Tetraodon nigroviridis</name>
    <name type="common">Spotted green pufferfish</name>
    <name type="synonym">Chelonodon nigroviridis</name>
    <dbReference type="NCBI Taxonomy" id="99883"/>
    <lineage>
        <taxon>Eukaryota</taxon>
        <taxon>Metazoa</taxon>
        <taxon>Chordata</taxon>
        <taxon>Craniata</taxon>
        <taxon>Vertebrata</taxon>
        <taxon>Euteleostomi</taxon>
        <taxon>Actinopterygii</taxon>
        <taxon>Neopterygii</taxon>
        <taxon>Teleostei</taxon>
        <taxon>Neoteleostei</taxon>
        <taxon>Acanthomorphata</taxon>
        <taxon>Eupercaria</taxon>
        <taxon>Tetraodontiformes</taxon>
        <taxon>Tetradontoidea</taxon>
        <taxon>Tetraodontidae</taxon>
        <taxon>Tetraodon</taxon>
    </lineage>
</organism>
<dbReference type="AlphaFoldDB" id="H3CPV7"/>
<feature type="coiled-coil region" evidence="1">
    <location>
        <begin position="57"/>
        <end position="91"/>
    </location>
</feature>
<dbReference type="PANTHER" id="PTHR34343">
    <property type="entry name" value="SEROLOGICALLY DEFINED COLON CANCER ANTIGEN 8"/>
    <property type="match status" value="1"/>
</dbReference>
<dbReference type="GO" id="GO:0001764">
    <property type="term" value="P:neuron migration"/>
    <property type="evidence" value="ECO:0007669"/>
    <property type="project" value="TreeGrafter"/>
</dbReference>
<dbReference type="GO" id="GO:0007098">
    <property type="term" value="P:centrosome cycle"/>
    <property type="evidence" value="ECO:0007669"/>
    <property type="project" value="InterPro"/>
</dbReference>
<dbReference type="GO" id="GO:0005813">
    <property type="term" value="C:centrosome"/>
    <property type="evidence" value="ECO:0007669"/>
    <property type="project" value="InterPro"/>
</dbReference>
<dbReference type="InParanoid" id="H3CPV7"/>
<evidence type="ECO:0000313" key="3">
    <source>
        <dbReference type="Ensembl" id="ENSTNIP00000010291.1"/>
    </source>
</evidence>
<dbReference type="GO" id="GO:0035148">
    <property type="term" value="P:tube formation"/>
    <property type="evidence" value="ECO:0007669"/>
    <property type="project" value="TreeGrafter"/>
</dbReference>
<feature type="coiled-coil region" evidence="1">
    <location>
        <begin position="149"/>
        <end position="204"/>
    </location>
</feature>
<dbReference type="Pfam" id="PF15964">
    <property type="entry name" value="CCCAP"/>
    <property type="match status" value="1"/>
</dbReference>
<dbReference type="GO" id="GO:0005814">
    <property type="term" value="C:centriole"/>
    <property type="evidence" value="ECO:0007669"/>
    <property type="project" value="TreeGrafter"/>
</dbReference>
<reference evidence="3" key="2">
    <citation type="submission" date="2025-08" db="UniProtKB">
        <authorList>
            <consortium name="Ensembl"/>
        </authorList>
    </citation>
    <scope>IDENTIFICATION</scope>
</reference>
<proteinExistence type="predicted"/>